<evidence type="ECO:0000313" key="1">
    <source>
        <dbReference type="EMBL" id="KKM65690.1"/>
    </source>
</evidence>
<proteinExistence type="predicted"/>
<comment type="caution">
    <text evidence="1">The sequence shown here is derived from an EMBL/GenBank/DDBJ whole genome shotgun (WGS) entry which is preliminary data.</text>
</comment>
<dbReference type="InterPro" id="IPR036249">
    <property type="entry name" value="Thioredoxin-like_sf"/>
</dbReference>
<dbReference type="SUPFAM" id="SSF52833">
    <property type="entry name" value="Thioredoxin-like"/>
    <property type="match status" value="1"/>
</dbReference>
<protein>
    <submittedName>
        <fullName evidence="1">Uncharacterized protein</fullName>
    </submittedName>
</protein>
<dbReference type="AlphaFoldDB" id="A0A0F9LMT2"/>
<accession>A0A0F9LMT2</accession>
<dbReference type="EMBL" id="LAZR01010683">
    <property type="protein sequence ID" value="KKM65690.1"/>
    <property type="molecule type" value="Genomic_DNA"/>
</dbReference>
<sequence>MQLLLFTKNNNKVPIFPNRPNLEFRHIQFETSNLDDLLIIARYRIINFPTSLIIDKRGKILLKIKGSIPSTYIDKFLD</sequence>
<gene>
    <name evidence="1" type="ORF">LCGC14_1488810</name>
</gene>
<organism evidence="1">
    <name type="scientific">marine sediment metagenome</name>
    <dbReference type="NCBI Taxonomy" id="412755"/>
    <lineage>
        <taxon>unclassified sequences</taxon>
        <taxon>metagenomes</taxon>
        <taxon>ecological metagenomes</taxon>
    </lineage>
</organism>
<name>A0A0F9LMT2_9ZZZZ</name>
<dbReference type="Gene3D" id="3.40.30.10">
    <property type="entry name" value="Glutaredoxin"/>
    <property type="match status" value="1"/>
</dbReference>
<reference evidence="1" key="1">
    <citation type="journal article" date="2015" name="Nature">
        <title>Complex archaea that bridge the gap between prokaryotes and eukaryotes.</title>
        <authorList>
            <person name="Spang A."/>
            <person name="Saw J.H."/>
            <person name="Jorgensen S.L."/>
            <person name="Zaremba-Niedzwiedzka K."/>
            <person name="Martijn J."/>
            <person name="Lind A.E."/>
            <person name="van Eijk R."/>
            <person name="Schleper C."/>
            <person name="Guy L."/>
            <person name="Ettema T.J."/>
        </authorList>
    </citation>
    <scope>NUCLEOTIDE SEQUENCE</scope>
</reference>